<protein>
    <submittedName>
        <fullName evidence="1">Uncharacterized protein</fullName>
    </submittedName>
</protein>
<reference evidence="1 2" key="1">
    <citation type="journal article" date="2024" name="Nat. Commun.">
        <title>Phylogenomics reveals the evolutionary origins of lichenization in chlorophyte algae.</title>
        <authorList>
            <person name="Puginier C."/>
            <person name="Libourel C."/>
            <person name="Otte J."/>
            <person name="Skaloud P."/>
            <person name="Haon M."/>
            <person name="Grisel S."/>
            <person name="Petersen M."/>
            <person name="Berrin J.G."/>
            <person name="Delaux P.M."/>
            <person name="Dal Grande F."/>
            <person name="Keller J."/>
        </authorList>
    </citation>
    <scope>NUCLEOTIDE SEQUENCE [LARGE SCALE GENOMIC DNA]</scope>
    <source>
        <strain evidence="1 2">SAG 2036</strain>
    </source>
</reference>
<dbReference type="EMBL" id="JALJOQ010000064">
    <property type="protein sequence ID" value="KAK9803000.1"/>
    <property type="molecule type" value="Genomic_DNA"/>
</dbReference>
<gene>
    <name evidence="1" type="ORF">WJX73_008289</name>
</gene>
<evidence type="ECO:0000313" key="1">
    <source>
        <dbReference type="EMBL" id="KAK9803000.1"/>
    </source>
</evidence>
<dbReference type="AlphaFoldDB" id="A0AAW1P366"/>
<organism evidence="1 2">
    <name type="scientific">Symbiochloris irregularis</name>
    <dbReference type="NCBI Taxonomy" id="706552"/>
    <lineage>
        <taxon>Eukaryota</taxon>
        <taxon>Viridiplantae</taxon>
        <taxon>Chlorophyta</taxon>
        <taxon>core chlorophytes</taxon>
        <taxon>Trebouxiophyceae</taxon>
        <taxon>Trebouxiales</taxon>
        <taxon>Trebouxiaceae</taxon>
        <taxon>Symbiochloris</taxon>
    </lineage>
</organism>
<comment type="caution">
    <text evidence="1">The sequence shown here is derived from an EMBL/GenBank/DDBJ whole genome shotgun (WGS) entry which is preliminary data.</text>
</comment>
<evidence type="ECO:0000313" key="2">
    <source>
        <dbReference type="Proteomes" id="UP001465755"/>
    </source>
</evidence>
<name>A0AAW1P366_9CHLO</name>
<dbReference type="Proteomes" id="UP001465755">
    <property type="component" value="Unassembled WGS sequence"/>
</dbReference>
<sequence length="371" mass="39775">MPTAFKRLSFGEWLSLQSSPSLDSELGSVSGDSGARGATAGGSLRLVSLLSDCRAERHNIVSSKGRQDIQLTLVPPRGASVAPLSISLEQADAVLQHVTEPLCTVQVGELSRTLFPNVKQLSPNSESGCLQLWMTASSALSLVFIHRRQKVSVTQILANVPCGVGKHQTASLSAWQLPEDPTGQSFCIQLQSIDSLQDESSHDSSSGSSGTRERQKWFFWARTQADKLQFARLVALLRSPPTLTSLSGVPQAKLDEAADWANKAYSAIASRNARVQMSVVRGATASASLSEPAWGVTSSLSLQIAAHVRISVPSTLSSPDFRGVLERVAAMAKQQAEASAQMEGYRLAAGRPAAAFFPARMTRWIYTPTNI</sequence>
<keyword evidence="2" id="KW-1185">Reference proteome</keyword>
<proteinExistence type="predicted"/>
<accession>A0AAW1P366</accession>